<dbReference type="SUPFAM" id="SSF110857">
    <property type="entry name" value="Gamma-glutamyl cyclotransferase-like"/>
    <property type="match status" value="1"/>
</dbReference>
<dbReference type="InterPro" id="IPR036568">
    <property type="entry name" value="GGCT-like_sf"/>
</dbReference>
<evidence type="ECO:0000259" key="1">
    <source>
        <dbReference type="Pfam" id="PF06094"/>
    </source>
</evidence>
<dbReference type="InterPro" id="IPR009288">
    <property type="entry name" value="AIG2-like_dom"/>
</dbReference>
<sequence length="157" mass="16885">MSVPHGSLQGNAADPQVNSLVVRGRLYELPSDISILDVPEADVLAHGTADPLADVATQARLAAEFAARAAHPELGENDVPGGRWGPVYGELLTFDDPETRLPAIDHLEGFLPGGPSLYRRVLIPVKLDKAALPAWLYAGDDLAMRKFAPLGVSRWSW</sequence>
<name>A0A1M5IY22_9BACT</name>
<dbReference type="AlphaFoldDB" id="A0A1M5IY22"/>
<accession>A0A1M5IY22</accession>
<dbReference type="GO" id="GO:0016740">
    <property type="term" value="F:transferase activity"/>
    <property type="evidence" value="ECO:0007669"/>
    <property type="project" value="UniProtKB-KW"/>
</dbReference>
<feature type="domain" description="Gamma-glutamylcyclotransferase AIG2-like" evidence="1">
    <location>
        <begin position="84"/>
        <end position="139"/>
    </location>
</feature>
<dbReference type="Pfam" id="PF06094">
    <property type="entry name" value="GGACT"/>
    <property type="match status" value="1"/>
</dbReference>
<reference evidence="3" key="1">
    <citation type="submission" date="2016-11" db="EMBL/GenBank/DDBJ databases">
        <authorList>
            <person name="Varghese N."/>
            <person name="Submissions S."/>
        </authorList>
    </citation>
    <scope>NUCLEOTIDE SEQUENCE [LARGE SCALE GENOMIC DNA]</scope>
    <source>
        <strain evidence="3">DSM 9756</strain>
    </source>
</reference>
<proteinExistence type="predicted"/>
<organism evidence="2 3">
    <name type="scientific">Desulfacinum infernum DSM 9756</name>
    <dbReference type="NCBI Taxonomy" id="1121391"/>
    <lineage>
        <taxon>Bacteria</taxon>
        <taxon>Pseudomonadati</taxon>
        <taxon>Thermodesulfobacteriota</taxon>
        <taxon>Syntrophobacteria</taxon>
        <taxon>Syntrophobacterales</taxon>
        <taxon>Syntrophobacteraceae</taxon>
        <taxon>Desulfacinum</taxon>
    </lineage>
</organism>
<evidence type="ECO:0000313" key="3">
    <source>
        <dbReference type="Proteomes" id="UP000184076"/>
    </source>
</evidence>
<dbReference type="STRING" id="1121391.SAMN02745206_03696"/>
<keyword evidence="2" id="KW-0808">Transferase</keyword>
<dbReference type="Gene3D" id="3.10.490.10">
    <property type="entry name" value="Gamma-glutamyl cyclotransferase-like"/>
    <property type="match status" value="1"/>
</dbReference>
<keyword evidence="3" id="KW-1185">Reference proteome</keyword>
<dbReference type="Proteomes" id="UP000184076">
    <property type="component" value="Unassembled WGS sequence"/>
</dbReference>
<protein>
    <submittedName>
        <fullName evidence="2">Gamma-glutamyl cyclotransferase, AIG2-like</fullName>
    </submittedName>
</protein>
<dbReference type="RefSeq" id="WP_073042157.1">
    <property type="nucleotide sequence ID" value="NZ_FQVB01000063.1"/>
</dbReference>
<dbReference type="EMBL" id="FQVB01000063">
    <property type="protein sequence ID" value="SHG33268.1"/>
    <property type="molecule type" value="Genomic_DNA"/>
</dbReference>
<gene>
    <name evidence="2" type="ORF">SAMN02745206_03696</name>
</gene>
<evidence type="ECO:0000313" key="2">
    <source>
        <dbReference type="EMBL" id="SHG33268.1"/>
    </source>
</evidence>